<protein>
    <recommendedName>
        <fullName evidence="7">WSC domain-containing protein</fullName>
    </recommendedName>
</protein>
<dbReference type="EMBL" id="JAVRRG010000042">
    <property type="protein sequence ID" value="KAK5093529.1"/>
    <property type="molecule type" value="Genomic_DNA"/>
</dbReference>
<reference evidence="8 9" key="1">
    <citation type="submission" date="2023-08" db="EMBL/GenBank/DDBJ databases">
        <title>Black Yeasts Isolated from many extreme environments.</title>
        <authorList>
            <person name="Coleine C."/>
            <person name="Stajich J.E."/>
            <person name="Selbmann L."/>
        </authorList>
    </citation>
    <scope>NUCLEOTIDE SEQUENCE [LARGE SCALE GENOMIC DNA]</scope>
    <source>
        <strain evidence="8 9">CCFEE 5885</strain>
    </source>
</reference>
<gene>
    <name evidence="8" type="ORF">LTR24_004240</name>
</gene>
<keyword evidence="2" id="KW-0812">Transmembrane</keyword>
<name>A0ABR0KCN9_9EURO</name>
<dbReference type="SMART" id="SM00321">
    <property type="entry name" value="WSC"/>
    <property type="match status" value="1"/>
</dbReference>
<evidence type="ECO:0000259" key="7">
    <source>
        <dbReference type="PROSITE" id="PS51212"/>
    </source>
</evidence>
<sequence>MAGVQASFTVRSAQPEEPEDMIVTWTKPGRLFRAREVTVAPQTVVVTQVSTVIPTATFALRSVKPTSRNTKRAFLNWWSFQGCANDDDSLPRLVSPFSYQLDGEDVSGASCMHFCDERGNSLAALQNGNECWCGESAGSLNYVEKSACNIPCAGEPGEMCGGKDKLSVYSKAA</sequence>
<evidence type="ECO:0000313" key="9">
    <source>
        <dbReference type="Proteomes" id="UP001345013"/>
    </source>
</evidence>
<dbReference type="InterPro" id="IPR002889">
    <property type="entry name" value="WSC_carb-bd"/>
</dbReference>
<dbReference type="Pfam" id="PF01822">
    <property type="entry name" value="WSC"/>
    <property type="match status" value="1"/>
</dbReference>
<accession>A0ABR0KCN9</accession>
<evidence type="ECO:0000313" key="8">
    <source>
        <dbReference type="EMBL" id="KAK5093529.1"/>
    </source>
</evidence>
<evidence type="ECO:0000256" key="3">
    <source>
        <dbReference type="ARBA" id="ARBA00022729"/>
    </source>
</evidence>
<keyword evidence="6" id="KW-0325">Glycoprotein</keyword>
<keyword evidence="3" id="KW-0732">Signal</keyword>
<organism evidence="8 9">
    <name type="scientific">Lithohypha guttulata</name>
    <dbReference type="NCBI Taxonomy" id="1690604"/>
    <lineage>
        <taxon>Eukaryota</taxon>
        <taxon>Fungi</taxon>
        <taxon>Dikarya</taxon>
        <taxon>Ascomycota</taxon>
        <taxon>Pezizomycotina</taxon>
        <taxon>Eurotiomycetes</taxon>
        <taxon>Chaetothyriomycetidae</taxon>
        <taxon>Chaetothyriales</taxon>
        <taxon>Trichomeriaceae</taxon>
        <taxon>Lithohypha</taxon>
    </lineage>
</organism>
<evidence type="ECO:0000256" key="2">
    <source>
        <dbReference type="ARBA" id="ARBA00022692"/>
    </source>
</evidence>
<evidence type="ECO:0000256" key="4">
    <source>
        <dbReference type="ARBA" id="ARBA00022989"/>
    </source>
</evidence>
<evidence type="ECO:0000256" key="5">
    <source>
        <dbReference type="ARBA" id="ARBA00023136"/>
    </source>
</evidence>
<keyword evidence="5" id="KW-0472">Membrane</keyword>
<dbReference type="PROSITE" id="PS51212">
    <property type="entry name" value="WSC"/>
    <property type="match status" value="1"/>
</dbReference>
<comment type="subcellular location">
    <subcellularLocation>
        <location evidence="1">Membrane</location>
        <topology evidence="1">Single-pass membrane protein</topology>
    </subcellularLocation>
</comment>
<dbReference type="Proteomes" id="UP001345013">
    <property type="component" value="Unassembled WGS sequence"/>
</dbReference>
<evidence type="ECO:0000256" key="1">
    <source>
        <dbReference type="ARBA" id="ARBA00004167"/>
    </source>
</evidence>
<comment type="caution">
    <text evidence="8">The sequence shown here is derived from an EMBL/GenBank/DDBJ whole genome shotgun (WGS) entry which is preliminary data.</text>
</comment>
<dbReference type="InterPro" id="IPR051836">
    <property type="entry name" value="Kremen_rcpt"/>
</dbReference>
<keyword evidence="9" id="KW-1185">Reference proteome</keyword>
<proteinExistence type="predicted"/>
<dbReference type="PANTHER" id="PTHR24269">
    <property type="entry name" value="KREMEN PROTEIN"/>
    <property type="match status" value="1"/>
</dbReference>
<keyword evidence="4" id="KW-1133">Transmembrane helix</keyword>
<feature type="domain" description="WSC" evidence="7">
    <location>
        <begin position="77"/>
        <end position="172"/>
    </location>
</feature>
<evidence type="ECO:0000256" key="6">
    <source>
        <dbReference type="ARBA" id="ARBA00023180"/>
    </source>
</evidence>
<dbReference type="PANTHER" id="PTHR24269:SF16">
    <property type="entry name" value="PROTEIN SLG1"/>
    <property type="match status" value="1"/>
</dbReference>